<gene>
    <name evidence="5" type="ORF">D2T33_12990</name>
</gene>
<dbReference type="InterPro" id="IPR003782">
    <property type="entry name" value="SCO1/SenC"/>
</dbReference>
<comment type="caution">
    <text evidence="5">The sequence shown here is derived from an EMBL/GenBank/DDBJ whole genome shotgun (WGS) entry which is preliminary data.</text>
</comment>
<dbReference type="Proteomes" id="UP000285710">
    <property type="component" value="Unassembled WGS sequence"/>
</dbReference>
<dbReference type="Pfam" id="PF02630">
    <property type="entry name" value="SCO1-SenC"/>
    <property type="match status" value="1"/>
</dbReference>
<dbReference type="SUPFAM" id="SSF52833">
    <property type="entry name" value="Thioredoxin-like"/>
    <property type="match status" value="1"/>
</dbReference>
<feature type="binding site" evidence="2">
    <location>
        <position position="72"/>
    </location>
    <ligand>
        <name>Cu cation</name>
        <dbReference type="ChEBI" id="CHEBI:23378"/>
    </ligand>
</feature>
<sequence>MWKDRTARWLALGAVAAGLAVTLWFAVLDPRVEDVPTVGQGDYRLETTEGAPFTAATLQGQPSAIFFGYTHCPDVCPTTLGDIALWQQELGDRAAAMRFFLVTVDPERDTIPVLADYLSWSQGIIGITGTEAEIAKALEAFRIYAQKVSGEGADYSMDHSASVLLFDAEGRFAGRIGYQEPVETVLPKLRALIPGAG</sequence>
<comment type="similarity">
    <text evidence="1">Belongs to the SCO1/2 family.</text>
</comment>
<keyword evidence="4" id="KW-0472">Membrane</keyword>
<organism evidence="5 6">
    <name type="scientific">Paenirhodobacter populi</name>
    <dbReference type="NCBI Taxonomy" id="2306993"/>
    <lineage>
        <taxon>Bacteria</taxon>
        <taxon>Pseudomonadati</taxon>
        <taxon>Pseudomonadota</taxon>
        <taxon>Alphaproteobacteria</taxon>
        <taxon>Rhodobacterales</taxon>
        <taxon>Rhodobacter group</taxon>
        <taxon>Paenirhodobacter</taxon>
    </lineage>
</organism>
<dbReference type="RefSeq" id="WP_128270048.1">
    <property type="nucleotide sequence ID" value="NZ_SAUW01000012.1"/>
</dbReference>
<accession>A0A443ISM9</accession>
<feature type="binding site" evidence="2">
    <location>
        <position position="159"/>
    </location>
    <ligand>
        <name>Cu cation</name>
        <dbReference type="ChEBI" id="CHEBI:23378"/>
    </ligand>
</feature>
<evidence type="ECO:0000256" key="4">
    <source>
        <dbReference type="SAM" id="Phobius"/>
    </source>
</evidence>
<reference evidence="5 6" key="2">
    <citation type="submission" date="2019-01" db="EMBL/GenBank/DDBJ databases">
        <authorList>
            <person name="Li Y."/>
        </authorList>
    </citation>
    <scope>NUCLEOTIDE SEQUENCE [LARGE SCALE GENOMIC DNA]</scope>
    <source>
        <strain evidence="5 6">2D-5</strain>
    </source>
</reference>
<evidence type="ECO:0000313" key="6">
    <source>
        <dbReference type="Proteomes" id="UP000285710"/>
    </source>
</evidence>
<feature type="transmembrane region" description="Helical" evidence="4">
    <location>
        <begin position="7"/>
        <end position="27"/>
    </location>
</feature>
<protein>
    <submittedName>
        <fullName evidence="5">SCO family protein</fullName>
    </submittedName>
</protein>
<keyword evidence="2" id="KW-0186">Copper</keyword>
<dbReference type="EMBL" id="SAUW01000012">
    <property type="protein sequence ID" value="RWR10562.1"/>
    <property type="molecule type" value="Genomic_DNA"/>
</dbReference>
<reference evidence="5 6" key="1">
    <citation type="submission" date="2019-01" db="EMBL/GenBank/DDBJ databases">
        <title>Sinorhodobacter populi sp. nov. isolated from the symptomatic bark tissue of Populus euramericana canker.</title>
        <authorList>
            <person name="Xu G."/>
        </authorList>
    </citation>
    <scope>NUCLEOTIDE SEQUENCE [LARGE SCALE GENOMIC DNA]</scope>
    <source>
        <strain evidence="5 6">2D-5</strain>
    </source>
</reference>
<dbReference type="PANTHER" id="PTHR12151">
    <property type="entry name" value="ELECTRON TRANSPORT PROTIN SCO1/SENC FAMILY MEMBER"/>
    <property type="match status" value="1"/>
</dbReference>
<keyword evidence="4" id="KW-0812">Transmembrane</keyword>
<evidence type="ECO:0000256" key="2">
    <source>
        <dbReference type="PIRSR" id="PIRSR603782-1"/>
    </source>
</evidence>
<name>A0A443ISM9_9RHOB</name>
<dbReference type="CDD" id="cd02968">
    <property type="entry name" value="SCO"/>
    <property type="match status" value="1"/>
</dbReference>
<dbReference type="GO" id="GO:0046872">
    <property type="term" value="F:metal ion binding"/>
    <property type="evidence" value="ECO:0007669"/>
    <property type="project" value="UniProtKB-KW"/>
</dbReference>
<keyword evidence="4" id="KW-1133">Transmembrane helix</keyword>
<evidence type="ECO:0000313" key="5">
    <source>
        <dbReference type="EMBL" id="RWR10562.1"/>
    </source>
</evidence>
<keyword evidence="6" id="KW-1185">Reference proteome</keyword>
<keyword evidence="2" id="KW-0479">Metal-binding</keyword>
<dbReference type="AlphaFoldDB" id="A0A443ISM9"/>
<dbReference type="InterPro" id="IPR036249">
    <property type="entry name" value="Thioredoxin-like_sf"/>
</dbReference>
<evidence type="ECO:0000256" key="3">
    <source>
        <dbReference type="PIRSR" id="PIRSR603782-2"/>
    </source>
</evidence>
<proteinExistence type="inferred from homology"/>
<keyword evidence="3" id="KW-1015">Disulfide bond</keyword>
<dbReference type="Gene3D" id="3.40.30.10">
    <property type="entry name" value="Glutaredoxin"/>
    <property type="match status" value="1"/>
</dbReference>
<feature type="disulfide bond" description="Redox-active" evidence="3">
    <location>
        <begin position="72"/>
        <end position="76"/>
    </location>
</feature>
<feature type="binding site" evidence="2">
    <location>
        <position position="76"/>
    </location>
    <ligand>
        <name>Cu cation</name>
        <dbReference type="ChEBI" id="CHEBI:23378"/>
    </ligand>
</feature>
<evidence type="ECO:0000256" key="1">
    <source>
        <dbReference type="ARBA" id="ARBA00010996"/>
    </source>
</evidence>
<dbReference type="PANTHER" id="PTHR12151:SF25">
    <property type="entry name" value="LINALOOL DEHYDRATASE_ISOMERASE DOMAIN-CONTAINING PROTEIN"/>
    <property type="match status" value="1"/>
</dbReference>